<comment type="caution">
    <text evidence="2">The sequence shown here is derived from an EMBL/GenBank/DDBJ whole genome shotgun (WGS) entry which is preliminary data.</text>
</comment>
<proteinExistence type="predicted"/>
<evidence type="ECO:0000313" key="2">
    <source>
        <dbReference type="EMBL" id="KAF2069513.1"/>
    </source>
</evidence>
<dbReference type="Proteomes" id="UP000695562">
    <property type="component" value="Unassembled WGS sequence"/>
</dbReference>
<organism evidence="2 3">
    <name type="scientific">Polysphondylium violaceum</name>
    <dbReference type="NCBI Taxonomy" id="133409"/>
    <lineage>
        <taxon>Eukaryota</taxon>
        <taxon>Amoebozoa</taxon>
        <taxon>Evosea</taxon>
        <taxon>Eumycetozoa</taxon>
        <taxon>Dictyostelia</taxon>
        <taxon>Dictyosteliales</taxon>
        <taxon>Dictyosteliaceae</taxon>
        <taxon>Polysphondylium</taxon>
    </lineage>
</organism>
<evidence type="ECO:0000313" key="3">
    <source>
        <dbReference type="Proteomes" id="UP000695562"/>
    </source>
</evidence>
<sequence>MFKHKSQNRNKSIIQKEYKALSAVQYRQQRQIIAEQIIKDILIDDLIDTRDNSFDNRLHSLLLDLSTKLNSNKNSNSSDIDDYISICNSTIKQLEQIAIRKELKEKVLKELFKRTYLGKEYIGVVNDTGDYRFILPWILYLFIVAKFDIVDSFYQLLIYYFNNDTSKICIYISVCHETIVYLNNHQSNSDQLQQQQIKFIILNSLYKTSIPTTLVHDLFIDTINSFSNSGDNVKNIVLYHCVKVLSNHKSIFDGDIEPICKSFYSSLIKNNKDDLFDSLYTLSSFSSQDEKDLFTQLGYIIKSIGSSNNNSRLISLHFESIRQQLEFNIHSQEIDQQQQQKLEQKKDKQKQQQLKHLQETENKEIQLIKREYDKENKWIELDNSFNFISYIGNQEQQQRETSNSNNRSILLCINDYLERQCQLLDKRLSMERMGIPLSTLENTISASICAPYHLCKLIVDHHMPQKFDTLIKYFNNSVLELIKQCCSNSSSNSNNHFIHHQQEIYLSFIHLCIVYSRYYNTSDDIYKIMYCYGELMISNFDTTYKTNIKLLNQFQTMVYNNPDAFNHLDILQSIQSKSLMPIQHFITKTMNQLTTLSSKDQDQDQDQQPSLSQDNNTTSSPSPIVFEDKLLSDLSLICLIAPDQLFNYIFKSIVQNKGQQSLFVDLLFDHLHKCLSSPFPQYLFNCLVDCIKSNIDTLFSLKQHFHQFNQFIVLSFKKVYSQSLCDQSFTTSFLLDFISPLLESMINNNGGNRDNDRDLGLANIVLHSLNDTLTLGSNDTAVSFTTVETVAKLYIKSFNYQFTNSLPMTSLLDLFYSVFDGLFHMLVNNDNEQVFELSYQEFNQLDWKLQFRIVYRLHYFDNLDCFTSLPRHSLLQSIMQLKSHWNTTAVSKNEKVKELSHIENLIHFSCISPAHQTVLINDIIYLSNPNIFKKLLLLTLANLLPVSPNSYYHILCPLLSLFLKSKMILLSNINSNNSFITMTSSTTNNNNNITNTMSQIDINTEYKEISEILYQLLFTFVQLNSNNGIDDDTDQQFDSDQINFLKQISNLFQELFLLQNSKIDFIFALYILLKSIYLLLKNNLDSDLYFIVLLGISGNIKTKSTTTATEIIENSDLQPNTDDGNEIYLQECRKLVMLCFRECDHYNTSGEKTILEDSGKSSNKYQSVIDKLTIISDKINN</sequence>
<feature type="region of interest" description="Disordered" evidence="1">
    <location>
        <begin position="596"/>
        <end position="621"/>
    </location>
</feature>
<dbReference type="AlphaFoldDB" id="A0A8J4PM59"/>
<protein>
    <submittedName>
        <fullName evidence="2">Uncharacterized protein</fullName>
    </submittedName>
</protein>
<keyword evidence="3" id="KW-1185">Reference proteome</keyword>
<accession>A0A8J4PM59</accession>
<name>A0A8J4PM59_9MYCE</name>
<gene>
    <name evidence="2" type="ORF">CYY_009171</name>
</gene>
<evidence type="ECO:0000256" key="1">
    <source>
        <dbReference type="SAM" id="MobiDB-lite"/>
    </source>
</evidence>
<reference evidence="2" key="1">
    <citation type="submission" date="2020-01" db="EMBL/GenBank/DDBJ databases">
        <title>Development of genomics and gene disruption for Polysphondylium violaceum indicates a role for the polyketide synthase stlB in stalk morphogenesis.</title>
        <authorList>
            <person name="Narita B."/>
            <person name="Kawabe Y."/>
            <person name="Kin K."/>
            <person name="Saito T."/>
            <person name="Gibbs R."/>
            <person name="Kuspa A."/>
            <person name="Muzny D."/>
            <person name="Queller D."/>
            <person name="Richards S."/>
            <person name="Strassman J."/>
            <person name="Sucgang R."/>
            <person name="Worley K."/>
            <person name="Schaap P."/>
        </authorList>
    </citation>
    <scope>NUCLEOTIDE SEQUENCE</scope>
    <source>
        <strain evidence="2">QSvi11</strain>
    </source>
</reference>
<dbReference type="EMBL" id="AJWJ01000648">
    <property type="protein sequence ID" value="KAF2069513.1"/>
    <property type="molecule type" value="Genomic_DNA"/>
</dbReference>